<evidence type="ECO:0000313" key="2">
    <source>
        <dbReference type="EMBL" id="RBI65834.1"/>
    </source>
</evidence>
<name>A0A365TJI5_9GAMM</name>
<keyword evidence="3" id="KW-1185">Reference proteome</keyword>
<evidence type="ECO:0000313" key="3">
    <source>
        <dbReference type="Proteomes" id="UP000252204"/>
    </source>
</evidence>
<reference evidence="3" key="1">
    <citation type="submission" date="2018-06" db="EMBL/GenBank/DDBJ databases">
        <title>Whole genome sequencing of four bacterial strains from South Shetland trench revealing bio-synthetic gene clusters.</title>
        <authorList>
            <person name="Abdel-Mageed W.M."/>
            <person name="Lehri B."/>
            <person name="Jarmusch S."/>
            <person name="Miranda K."/>
            <person name="Goodfellow M."/>
            <person name="Jaspars M."/>
            <person name="Karlyshev A.V."/>
        </authorList>
    </citation>
    <scope>NUCLEOTIDE SEQUENCE [LARGE SCALE GENOMIC DNA]</scope>
    <source>
        <strain evidence="3">SST4</strain>
    </source>
</reference>
<accession>A0A365TJI5</accession>
<feature type="transmembrane region" description="Helical" evidence="1">
    <location>
        <begin position="12"/>
        <end position="33"/>
    </location>
</feature>
<evidence type="ECO:0000256" key="1">
    <source>
        <dbReference type="SAM" id="Phobius"/>
    </source>
</evidence>
<keyword evidence="1" id="KW-0812">Transmembrane</keyword>
<keyword evidence="1" id="KW-0472">Membrane</keyword>
<proteinExistence type="predicted"/>
<dbReference type="RefSeq" id="WP_113270748.1">
    <property type="nucleotide sequence ID" value="NZ_QNTU01000013.1"/>
</dbReference>
<comment type="caution">
    <text evidence="2">The sequence shown here is derived from an EMBL/GenBank/DDBJ whole genome shotgun (WGS) entry which is preliminary data.</text>
</comment>
<keyword evidence="1" id="KW-1133">Transmembrane helix</keyword>
<protein>
    <submittedName>
        <fullName evidence="2">Uncharacterized protein</fullName>
    </submittedName>
</protein>
<dbReference type="EMBL" id="QNTU01000013">
    <property type="protein sequence ID" value="RBI65834.1"/>
    <property type="molecule type" value="Genomic_DNA"/>
</dbReference>
<organism evidence="2 3">
    <name type="scientific">Vreelandella sulfidaeris</name>
    <dbReference type="NCBI Taxonomy" id="115553"/>
    <lineage>
        <taxon>Bacteria</taxon>
        <taxon>Pseudomonadati</taxon>
        <taxon>Pseudomonadota</taxon>
        <taxon>Gammaproteobacteria</taxon>
        <taxon>Oceanospirillales</taxon>
        <taxon>Halomonadaceae</taxon>
        <taxon>Vreelandella</taxon>
    </lineage>
</organism>
<dbReference type="AlphaFoldDB" id="A0A365TJI5"/>
<gene>
    <name evidence="2" type="ORF">DQ400_16385</name>
</gene>
<sequence length="82" mass="8276">MLLALSLGLPGSLALLDVVSTGLVVLVAAAELAVGEPFPRRRERLFFALFCAAVVELGGEVGVLGSDASVLEAALSVVLGTP</sequence>
<dbReference type="Proteomes" id="UP000252204">
    <property type="component" value="Unassembled WGS sequence"/>
</dbReference>